<reference evidence="1 2" key="1">
    <citation type="journal article" date="2018" name="New Phytol.">
        <title>Phylogenomics of Endogonaceae and evolution of mycorrhizas within Mucoromycota.</title>
        <authorList>
            <person name="Chang Y."/>
            <person name="Desiro A."/>
            <person name="Na H."/>
            <person name="Sandor L."/>
            <person name="Lipzen A."/>
            <person name="Clum A."/>
            <person name="Barry K."/>
            <person name="Grigoriev I.V."/>
            <person name="Martin F.M."/>
            <person name="Stajich J.E."/>
            <person name="Smith M.E."/>
            <person name="Bonito G."/>
            <person name="Spatafora J.W."/>
        </authorList>
    </citation>
    <scope>NUCLEOTIDE SEQUENCE [LARGE SCALE GENOMIC DNA]</scope>
    <source>
        <strain evidence="1 2">GMNB39</strain>
    </source>
</reference>
<dbReference type="OrthoDB" id="5374688at2759"/>
<dbReference type="AlphaFoldDB" id="A0A433DE07"/>
<proteinExistence type="predicted"/>
<evidence type="ECO:0000313" key="2">
    <source>
        <dbReference type="Proteomes" id="UP000268093"/>
    </source>
</evidence>
<sequence length="188" mass="20957">MVSLSNANEPAKISRYPPPLTALTTMWAECLPAKLSPKDLEIIGDNMSFKADPSNLIKYFTDTKQDISVYVRYPQAGQIQRKNLSTQIRPFRGLRIGASLSVRYKLEDQSNAWSQNLPIVEFKARTGDRYIVTAGIGENALAAPRAHYQRLSITRRQPQDPLLAHTDVMGGEDELVGVVWVVGEDEAV</sequence>
<comment type="caution">
    <text evidence="1">The sequence shown here is derived from an EMBL/GenBank/DDBJ whole genome shotgun (WGS) entry which is preliminary data.</text>
</comment>
<dbReference type="EMBL" id="RBNI01002650">
    <property type="protein sequence ID" value="RUP49059.1"/>
    <property type="molecule type" value="Genomic_DNA"/>
</dbReference>
<name>A0A433DE07_9FUNG</name>
<evidence type="ECO:0000313" key="1">
    <source>
        <dbReference type="EMBL" id="RUP49059.1"/>
    </source>
</evidence>
<keyword evidence="2" id="KW-1185">Reference proteome</keyword>
<protein>
    <submittedName>
        <fullName evidence="1">Uncharacterized protein</fullName>
    </submittedName>
</protein>
<dbReference type="Proteomes" id="UP000268093">
    <property type="component" value="Unassembled WGS sequence"/>
</dbReference>
<organism evidence="1 2">
    <name type="scientific">Jimgerdemannia flammicorona</name>
    <dbReference type="NCBI Taxonomy" id="994334"/>
    <lineage>
        <taxon>Eukaryota</taxon>
        <taxon>Fungi</taxon>
        <taxon>Fungi incertae sedis</taxon>
        <taxon>Mucoromycota</taxon>
        <taxon>Mucoromycotina</taxon>
        <taxon>Endogonomycetes</taxon>
        <taxon>Endogonales</taxon>
        <taxon>Endogonaceae</taxon>
        <taxon>Jimgerdemannia</taxon>
    </lineage>
</organism>
<accession>A0A433DE07</accession>
<gene>
    <name evidence="1" type="ORF">BC936DRAFT_143372</name>
</gene>